<dbReference type="GO" id="GO:0003960">
    <property type="term" value="F:quinone reductase (NADPH) activity"/>
    <property type="evidence" value="ECO:0007669"/>
    <property type="project" value="UniProtKB-EC"/>
</dbReference>
<dbReference type="InterPro" id="IPR020843">
    <property type="entry name" value="ER"/>
</dbReference>
<protein>
    <submittedName>
        <fullName evidence="4">NADPH2:quinone reductase</fullName>
        <ecNumber evidence="4">1.6.5.5</ecNumber>
    </submittedName>
</protein>
<name>A0A7W9GPD5_9ACTN</name>
<dbReference type="GO" id="GO:0005829">
    <property type="term" value="C:cytosol"/>
    <property type="evidence" value="ECO:0007669"/>
    <property type="project" value="TreeGrafter"/>
</dbReference>
<dbReference type="PANTHER" id="PTHR48106:SF13">
    <property type="entry name" value="QUINONE OXIDOREDUCTASE-RELATED"/>
    <property type="match status" value="1"/>
</dbReference>
<evidence type="ECO:0000313" key="4">
    <source>
        <dbReference type="EMBL" id="MBB5787306.1"/>
    </source>
</evidence>
<dbReference type="Gene3D" id="3.40.50.720">
    <property type="entry name" value="NAD(P)-binding Rossmann-like Domain"/>
    <property type="match status" value="1"/>
</dbReference>
<dbReference type="InterPro" id="IPR011032">
    <property type="entry name" value="GroES-like_sf"/>
</dbReference>
<gene>
    <name evidence="4" type="ORF">HD601_001881</name>
</gene>
<accession>A0A7W9GPD5</accession>
<dbReference type="GO" id="GO:0070402">
    <property type="term" value="F:NADPH binding"/>
    <property type="evidence" value="ECO:0007669"/>
    <property type="project" value="TreeGrafter"/>
</dbReference>
<comment type="caution">
    <text evidence="4">The sequence shown here is derived from an EMBL/GenBank/DDBJ whole genome shotgun (WGS) entry which is preliminary data.</text>
</comment>
<dbReference type="AlphaFoldDB" id="A0A7W9GPD5"/>
<dbReference type="Pfam" id="PF08240">
    <property type="entry name" value="ADH_N"/>
    <property type="match status" value="1"/>
</dbReference>
<dbReference type="PANTHER" id="PTHR48106">
    <property type="entry name" value="QUINONE OXIDOREDUCTASE PIG3-RELATED"/>
    <property type="match status" value="1"/>
</dbReference>
<dbReference type="EMBL" id="JACHMM010000001">
    <property type="protein sequence ID" value="MBB5787306.1"/>
    <property type="molecule type" value="Genomic_DNA"/>
</dbReference>
<proteinExistence type="predicted"/>
<dbReference type="InterPro" id="IPR013154">
    <property type="entry name" value="ADH-like_N"/>
</dbReference>
<organism evidence="4 5">
    <name type="scientific">Jiangella mangrovi</name>
    <dbReference type="NCBI Taxonomy" id="1524084"/>
    <lineage>
        <taxon>Bacteria</taxon>
        <taxon>Bacillati</taxon>
        <taxon>Actinomycetota</taxon>
        <taxon>Actinomycetes</taxon>
        <taxon>Jiangellales</taxon>
        <taxon>Jiangellaceae</taxon>
        <taxon>Jiangella</taxon>
    </lineage>
</organism>
<dbReference type="GO" id="GO:0035925">
    <property type="term" value="F:mRNA 3'-UTR AU-rich region binding"/>
    <property type="evidence" value="ECO:0007669"/>
    <property type="project" value="TreeGrafter"/>
</dbReference>
<dbReference type="SUPFAM" id="SSF51735">
    <property type="entry name" value="NAD(P)-binding Rossmann-fold domains"/>
    <property type="match status" value="1"/>
</dbReference>
<dbReference type="EC" id="1.6.5.5" evidence="4"/>
<dbReference type="SMART" id="SM00829">
    <property type="entry name" value="PKS_ER"/>
    <property type="match status" value="1"/>
</dbReference>
<evidence type="ECO:0000313" key="5">
    <source>
        <dbReference type="Proteomes" id="UP000542813"/>
    </source>
</evidence>
<dbReference type="SUPFAM" id="SSF50129">
    <property type="entry name" value="GroES-like"/>
    <property type="match status" value="1"/>
</dbReference>
<sequence length="326" mass="32593">MHAIRLHEFGPATNLRYEEVPDPVPAAGQVRIAVEASGVHLVDTALRAGSSGGGPLAAPSLPAIPGREVAGTVDLVGDGVSAAWVGRRVVAHLGAASAGYARLAVAPVASLHEVPDGLGSDAAVAMIGTGRTAVGVLDVAGLRADDVVLVTAAAGGLGSLFVQAGHNAGAVVGGVAGGAEKVALVRASGASVAVSYEAPGWPEAVRRALGDRAVTVVLDGVGGTIGRAAMDLMGVGGRLVMFGWSSGVMVPFEPVDLVDRGLTATWAVGRRLTARPGALRDLETRALAAAAAGELVPRVQRFPLENAADAHAALESRRTTGKVVLV</sequence>
<keyword evidence="1" id="KW-0521">NADP</keyword>
<keyword evidence="5" id="KW-1185">Reference proteome</keyword>
<keyword evidence="2 4" id="KW-0560">Oxidoreductase</keyword>
<evidence type="ECO:0000259" key="3">
    <source>
        <dbReference type="SMART" id="SM00829"/>
    </source>
</evidence>
<dbReference type="RefSeq" id="WP_184821280.1">
    <property type="nucleotide sequence ID" value="NZ_JACHMM010000001.1"/>
</dbReference>
<dbReference type="Pfam" id="PF13602">
    <property type="entry name" value="ADH_zinc_N_2"/>
    <property type="match status" value="1"/>
</dbReference>
<evidence type="ECO:0000256" key="2">
    <source>
        <dbReference type="ARBA" id="ARBA00023002"/>
    </source>
</evidence>
<reference evidence="4 5" key="1">
    <citation type="submission" date="2020-08" db="EMBL/GenBank/DDBJ databases">
        <title>Sequencing the genomes of 1000 actinobacteria strains.</title>
        <authorList>
            <person name="Klenk H.-P."/>
        </authorList>
    </citation>
    <scope>NUCLEOTIDE SEQUENCE [LARGE SCALE GENOMIC DNA]</scope>
    <source>
        <strain evidence="4 5">DSM 102122</strain>
    </source>
</reference>
<dbReference type="InterPro" id="IPR036291">
    <property type="entry name" value="NAD(P)-bd_dom_sf"/>
</dbReference>
<dbReference type="Proteomes" id="UP000542813">
    <property type="component" value="Unassembled WGS sequence"/>
</dbReference>
<dbReference type="CDD" id="cd08244">
    <property type="entry name" value="MDR_enoyl_red"/>
    <property type="match status" value="1"/>
</dbReference>
<evidence type="ECO:0000256" key="1">
    <source>
        <dbReference type="ARBA" id="ARBA00022857"/>
    </source>
</evidence>
<dbReference type="Gene3D" id="3.90.180.10">
    <property type="entry name" value="Medium-chain alcohol dehydrogenases, catalytic domain"/>
    <property type="match status" value="1"/>
</dbReference>
<feature type="domain" description="Enoyl reductase (ER)" evidence="3">
    <location>
        <begin position="10"/>
        <end position="325"/>
    </location>
</feature>